<dbReference type="AlphaFoldDB" id="A0A2S0PCC0"/>
<dbReference type="EMBL" id="CP028519">
    <property type="protein sequence ID" value="AVY95001.1"/>
    <property type="molecule type" value="Genomic_DNA"/>
</dbReference>
<evidence type="ECO:0000313" key="7">
    <source>
        <dbReference type="EMBL" id="AVY95001.1"/>
    </source>
</evidence>
<dbReference type="Proteomes" id="UP000244173">
    <property type="component" value="Chromosome"/>
</dbReference>
<feature type="transmembrane region" description="Helical" evidence="6">
    <location>
        <begin position="91"/>
        <end position="115"/>
    </location>
</feature>
<evidence type="ECO:0000256" key="2">
    <source>
        <dbReference type="ARBA" id="ARBA00009694"/>
    </source>
</evidence>
<keyword evidence="4 6" id="KW-1133">Transmembrane helix</keyword>
<evidence type="ECO:0000256" key="5">
    <source>
        <dbReference type="ARBA" id="ARBA00023136"/>
    </source>
</evidence>
<protein>
    <submittedName>
        <fullName evidence="7">DUF423 domain-containing protein</fullName>
    </submittedName>
</protein>
<gene>
    <name evidence="7" type="ORF">DAI18_13820</name>
</gene>
<dbReference type="RefSeq" id="WP_028498859.1">
    <property type="nucleotide sequence ID" value="NZ_CP028519.1"/>
</dbReference>
<dbReference type="InterPro" id="IPR006696">
    <property type="entry name" value="DUF423"/>
</dbReference>
<evidence type="ECO:0000256" key="1">
    <source>
        <dbReference type="ARBA" id="ARBA00004141"/>
    </source>
</evidence>
<organism evidence="7 8">
    <name type="scientific">Microvirgula aerodenitrificans</name>
    <dbReference type="NCBI Taxonomy" id="57480"/>
    <lineage>
        <taxon>Bacteria</taxon>
        <taxon>Pseudomonadati</taxon>
        <taxon>Pseudomonadota</taxon>
        <taxon>Betaproteobacteria</taxon>
        <taxon>Neisseriales</taxon>
        <taxon>Aquaspirillaceae</taxon>
        <taxon>Microvirgula</taxon>
    </lineage>
</organism>
<dbReference type="PANTHER" id="PTHR43461:SF1">
    <property type="entry name" value="TRANSMEMBRANE PROTEIN 256"/>
    <property type="match status" value="1"/>
</dbReference>
<dbReference type="PANTHER" id="PTHR43461">
    <property type="entry name" value="TRANSMEMBRANE PROTEIN 256"/>
    <property type="match status" value="1"/>
</dbReference>
<dbReference type="Pfam" id="PF04241">
    <property type="entry name" value="DUF423"/>
    <property type="match status" value="1"/>
</dbReference>
<sequence length="118" mass="12526">MRATVLAGMVLMFFGVAFGAFGAHALAPQLSPQQAGWWHTAVQYQFWHAAALIALAGLGRPQLAQAAGVLLIGTLLFCGTLYAMALGAPLWLGMVTPVGGTLLLIGWALAIWTYLRCR</sequence>
<evidence type="ECO:0000256" key="6">
    <source>
        <dbReference type="SAM" id="Phobius"/>
    </source>
</evidence>
<dbReference type="GO" id="GO:0016020">
    <property type="term" value="C:membrane"/>
    <property type="evidence" value="ECO:0007669"/>
    <property type="project" value="UniProtKB-SubCell"/>
</dbReference>
<keyword evidence="8" id="KW-1185">Reference proteome</keyword>
<name>A0A2S0PCC0_9NEIS</name>
<comment type="similarity">
    <text evidence="2">Belongs to the UPF0382 family.</text>
</comment>
<evidence type="ECO:0000313" key="8">
    <source>
        <dbReference type="Proteomes" id="UP000244173"/>
    </source>
</evidence>
<keyword evidence="3 6" id="KW-0812">Transmembrane</keyword>
<dbReference type="STRING" id="1122240.GCA_000620105_01525"/>
<feature type="transmembrane region" description="Helical" evidence="6">
    <location>
        <begin position="41"/>
        <end position="59"/>
    </location>
</feature>
<evidence type="ECO:0000256" key="4">
    <source>
        <dbReference type="ARBA" id="ARBA00022989"/>
    </source>
</evidence>
<reference evidence="7 8" key="1">
    <citation type="submission" date="2018-04" db="EMBL/GenBank/DDBJ databases">
        <title>Denitrifier Microvirgula.</title>
        <authorList>
            <person name="Anderson E."/>
            <person name="Jang J."/>
            <person name="Ishii S."/>
        </authorList>
    </citation>
    <scope>NUCLEOTIDE SEQUENCE [LARGE SCALE GENOMIC DNA]</scope>
    <source>
        <strain evidence="7 8">BE2.4</strain>
    </source>
</reference>
<proteinExistence type="inferred from homology"/>
<comment type="subcellular location">
    <subcellularLocation>
        <location evidence="1">Membrane</location>
        <topology evidence="1">Multi-pass membrane protein</topology>
    </subcellularLocation>
</comment>
<feature type="transmembrane region" description="Helical" evidence="6">
    <location>
        <begin position="66"/>
        <end position="85"/>
    </location>
</feature>
<keyword evidence="5 6" id="KW-0472">Membrane</keyword>
<evidence type="ECO:0000256" key="3">
    <source>
        <dbReference type="ARBA" id="ARBA00022692"/>
    </source>
</evidence>
<accession>A0A2S0PCC0</accession>
<dbReference type="OrthoDB" id="9802121at2"/>
<dbReference type="KEGG" id="maer:DAI18_13820"/>